<dbReference type="InterPro" id="IPR052022">
    <property type="entry name" value="26kDa_periplasmic_antigen"/>
</dbReference>
<sequence length="236" mass="25825">MQKSTAAILGLFIFLGLGLFGYLLSTAALTVKGMERVVTVKGLAEREVTADKAIWPIKFEEAGNDLGTLYTTVERKSAAVTAFLKAHGFSEGEITVSPPSIVDRQAQNYGNSANIAFRYTAATVVTVYTERIDAVRQSMKEIVNLGKDGIALSGQNYEHRTQFLYTGLNSLKPSMIEEATKNARVVAEKFAKDSASRLGKIKTARQGQFSITDRDSSTPYIKKVRVVSTVSYYLSD</sequence>
<dbReference type="PANTHER" id="PTHR34387">
    <property type="entry name" value="SLR1258 PROTEIN"/>
    <property type="match status" value="1"/>
</dbReference>
<proteinExistence type="predicted"/>
<dbReference type="PANTHER" id="PTHR34387:SF2">
    <property type="entry name" value="SLR1258 PROTEIN"/>
    <property type="match status" value="1"/>
</dbReference>
<name>A0ABZ3HBV8_9BACT</name>
<gene>
    <name evidence="1" type="ORF">WCY31_00610</name>
</gene>
<dbReference type="InterPro" id="IPR016907">
    <property type="entry name" value="UCP029033"/>
</dbReference>
<dbReference type="Gene3D" id="3.30.70.2970">
    <property type="entry name" value="Protein of unknown function (DUF541), domain 2"/>
    <property type="match status" value="1"/>
</dbReference>
<dbReference type="Proteomes" id="UP001447842">
    <property type="component" value="Chromosome"/>
</dbReference>
<dbReference type="EMBL" id="CP147920">
    <property type="protein sequence ID" value="XAU15218.1"/>
    <property type="molecule type" value="Genomic_DNA"/>
</dbReference>
<dbReference type="RefSeq" id="WP_345972781.1">
    <property type="nucleotide sequence ID" value="NZ_CP147920.1"/>
</dbReference>
<accession>A0ABZ3HBV8</accession>
<protein>
    <submittedName>
        <fullName evidence="1">SIMPL domain-containing protein</fullName>
    </submittedName>
</protein>
<keyword evidence="2" id="KW-1185">Reference proteome</keyword>
<evidence type="ECO:0000313" key="2">
    <source>
        <dbReference type="Proteomes" id="UP001447842"/>
    </source>
</evidence>
<dbReference type="Pfam" id="PF04402">
    <property type="entry name" value="SIMPL"/>
    <property type="match status" value="1"/>
</dbReference>
<dbReference type="PIRSF" id="PIRSF029033">
    <property type="entry name" value="UCP029033"/>
    <property type="match status" value="1"/>
</dbReference>
<organism evidence="1 2">
    <name type="scientific">Sulfurimonas diazotrophicus</name>
    <dbReference type="NCBI Taxonomy" id="3131939"/>
    <lineage>
        <taxon>Bacteria</taxon>
        <taxon>Pseudomonadati</taxon>
        <taxon>Campylobacterota</taxon>
        <taxon>Epsilonproteobacteria</taxon>
        <taxon>Campylobacterales</taxon>
        <taxon>Sulfurimonadaceae</taxon>
        <taxon>Sulfurimonas</taxon>
    </lineage>
</organism>
<dbReference type="InterPro" id="IPR007497">
    <property type="entry name" value="SIMPL/DUF541"/>
</dbReference>
<dbReference type="Gene3D" id="3.30.110.170">
    <property type="entry name" value="Protein of unknown function (DUF541), domain 1"/>
    <property type="match status" value="1"/>
</dbReference>
<reference evidence="1 2" key="1">
    <citation type="submission" date="2024-03" db="EMBL/GenBank/DDBJ databases">
        <title>Sulfurimonas sp. HSL3-1.</title>
        <authorList>
            <person name="Wang S."/>
        </authorList>
    </citation>
    <scope>NUCLEOTIDE SEQUENCE [LARGE SCALE GENOMIC DNA]</scope>
    <source>
        <strain evidence="1 2">HSL3-1</strain>
    </source>
</reference>
<evidence type="ECO:0000313" key="1">
    <source>
        <dbReference type="EMBL" id="XAU15218.1"/>
    </source>
</evidence>